<gene>
    <name evidence="2" type="ORF">GcM1_205049</name>
</gene>
<evidence type="ECO:0000256" key="1">
    <source>
        <dbReference type="SAM" id="MobiDB-lite"/>
    </source>
</evidence>
<evidence type="ECO:0000313" key="2">
    <source>
        <dbReference type="EMBL" id="RKF79155.1"/>
    </source>
</evidence>
<dbReference type="AlphaFoldDB" id="A0A420IXA2"/>
<feature type="compositionally biased region" description="Polar residues" evidence="1">
    <location>
        <begin position="1"/>
        <end position="19"/>
    </location>
</feature>
<accession>A0A420IXA2</accession>
<organism evidence="2 3">
    <name type="scientific">Golovinomyces cichoracearum</name>
    <dbReference type="NCBI Taxonomy" id="62708"/>
    <lineage>
        <taxon>Eukaryota</taxon>
        <taxon>Fungi</taxon>
        <taxon>Dikarya</taxon>
        <taxon>Ascomycota</taxon>
        <taxon>Pezizomycotina</taxon>
        <taxon>Leotiomycetes</taxon>
        <taxon>Erysiphales</taxon>
        <taxon>Erysiphaceae</taxon>
        <taxon>Golovinomyces</taxon>
    </lineage>
</organism>
<reference evidence="2 3" key="1">
    <citation type="journal article" date="2018" name="BMC Genomics">
        <title>Comparative genome analyses reveal sequence features reflecting distinct modes of host-adaptation between dicot and monocot powdery mildew.</title>
        <authorList>
            <person name="Wu Y."/>
            <person name="Ma X."/>
            <person name="Pan Z."/>
            <person name="Kale S.D."/>
            <person name="Song Y."/>
            <person name="King H."/>
            <person name="Zhang Q."/>
            <person name="Presley C."/>
            <person name="Deng X."/>
            <person name="Wei C.I."/>
            <person name="Xiao S."/>
        </authorList>
    </citation>
    <scope>NUCLEOTIDE SEQUENCE [LARGE SCALE GENOMIC DNA]</scope>
    <source>
        <strain evidence="2">UMSG1</strain>
    </source>
</reference>
<evidence type="ECO:0000313" key="3">
    <source>
        <dbReference type="Proteomes" id="UP000285326"/>
    </source>
</evidence>
<proteinExistence type="predicted"/>
<sequence>MSMQGNVSGPLSYSDTPSSYPHEHSSCDLWLGVLDSKQPSPAPTDPISTYNKHRKFPLSFLDVSKQSHLDTAPTDIEVGDRLALRLMDDLRGSRKGSE</sequence>
<comment type="caution">
    <text evidence="2">The sequence shown here is derived from an EMBL/GenBank/DDBJ whole genome shotgun (WGS) entry which is preliminary data.</text>
</comment>
<dbReference type="EMBL" id="MCBS01020501">
    <property type="protein sequence ID" value="RKF79155.1"/>
    <property type="molecule type" value="Genomic_DNA"/>
</dbReference>
<name>A0A420IXA2_9PEZI</name>
<protein>
    <submittedName>
        <fullName evidence="2">Uncharacterized protein</fullName>
    </submittedName>
</protein>
<dbReference type="Proteomes" id="UP000285326">
    <property type="component" value="Unassembled WGS sequence"/>
</dbReference>
<feature type="region of interest" description="Disordered" evidence="1">
    <location>
        <begin position="1"/>
        <end position="24"/>
    </location>
</feature>